<dbReference type="GeneID" id="28983563"/>
<keyword evidence="2" id="KW-1185">Reference proteome</keyword>
<organism evidence="1 2">
    <name type="scientific">Cutaneotrichosporon oleaginosum</name>
    <dbReference type="NCBI Taxonomy" id="879819"/>
    <lineage>
        <taxon>Eukaryota</taxon>
        <taxon>Fungi</taxon>
        <taxon>Dikarya</taxon>
        <taxon>Basidiomycota</taxon>
        <taxon>Agaricomycotina</taxon>
        <taxon>Tremellomycetes</taxon>
        <taxon>Trichosporonales</taxon>
        <taxon>Trichosporonaceae</taxon>
        <taxon>Cutaneotrichosporon</taxon>
    </lineage>
</organism>
<protein>
    <submittedName>
        <fullName evidence="1">Uncharacterized protein</fullName>
    </submittedName>
</protein>
<dbReference type="EMBL" id="KQ087200">
    <property type="protein sequence ID" value="KLT42914.1"/>
    <property type="molecule type" value="Genomic_DNA"/>
</dbReference>
<dbReference type="RefSeq" id="XP_018279405.1">
    <property type="nucleotide sequence ID" value="XM_018422960.1"/>
</dbReference>
<accession>A0A0J1B5G0</accession>
<evidence type="ECO:0000313" key="1">
    <source>
        <dbReference type="EMBL" id="KLT42914.1"/>
    </source>
</evidence>
<dbReference type="AlphaFoldDB" id="A0A0J1B5G0"/>
<sequence length="65" mass="7179">MTNEAVGQAIHDAAGRNPELLCLDSPYGMLNPLMDLQCHGLLRVHCLSSPAVVEDKEPKEIYWTS</sequence>
<evidence type="ECO:0000313" key="2">
    <source>
        <dbReference type="Proteomes" id="UP000053611"/>
    </source>
</evidence>
<reference evidence="1 2" key="1">
    <citation type="submission" date="2015-03" db="EMBL/GenBank/DDBJ databases">
        <title>Genomics and transcriptomics of the oil-accumulating basidiomycete yeast T. oleaginosus allow insights into substrate utilization and the diverse evolutionary trajectories of mating systems in fungi.</title>
        <authorList>
            <consortium name="DOE Joint Genome Institute"/>
            <person name="Kourist R."/>
            <person name="Kracht O."/>
            <person name="Bracharz F."/>
            <person name="Lipzen A."/>
            <person name="Nolan M."/>
            <person name="Ohm R."/>
            <person name="Grigoriev I."/>
            <person name="Sun S."/>
            <person name="Heitman J."/>
            <person name="Bruck T."/>
            <person name="Nowrousian M."/>
        </authorList>
    </citation>
    <scope>NUCLEOTIDE SEQUENCE [LARGE SCALE GENOMIC DNA]</scope>
    <source>
        <strain evidence="1 2">IBC0246</strain>
    </source>
</reference>
<gene>
    <name evidence="1" type="ORF">CC85DRAFT_285066</name>
</gene>
<proteinExistence type="predicted"/>
<name>A0A0J1B5G0_9TREE</name>
<dbReference type="Proteomes" id="UP000053611">
    <property type="component" value="Unassembled WGS sequence"/>
</dbReference>